<reference evidence="2" key="1">
    <citation type="submission" date="2019-08" db="EMBL/GenBank/DDBJ databases">
        <title>The improved chromosome-level genome for the pearl oyster Pinctada fucata martensii using PacBio sequencing and Hi-C.</title>
        <authorList>
            <person name="Zheng Z."/>
        </authorList>
    </citation>
    <scope>NUCLEOTIDE SEQUENCE</scope>
    <source>
        <strain evidence="2">ZZ-2019</strain>
        <tissue evidence="2">Adductor muscle</tissue>
    </source>
</reference>
<sequence>MTEEKVKSLEKELSEMKLRLAKVIATEPTEPKVVFTPRERKIEKFSGRKDKQTVDEFIEDIELTLKTRPTSDDEKVNFIISHLEGPAREEIRYRPPTDKKKPRDVLEILREVFERDRLRTAR</sequence>
<protein>
    <recommendedName>
        <fullName evidence="1">Ty3 transposon capsid-like protein domain-containing protein</fullName>
    </recommendedName>
</protein>
<dbReference type="Proteomes" id="UP001186944">
    <property type="component" value="Unassembled WGS sequence"/>
</dbReference>
<dbReference type="EMBL" id="VSWD01000002">
    <property type="protein sequence ID" value="KAK3107619.1"/>
    <property type="molecule type" value="Genomic_DNA"/>
</dbReference>
<comment type="caution">
    <text evidence="2">The sequence shown here is derived from an EMBL/GenBank/DDBJ whole genome shotgun (WGS) entry which is preliminary data.</text>
</comment>
<dbReference type="AlphaFoldDB" id="A0AA88YLC6"/>
<feature type="domain" description="Ty3 transposon capsid-like protein" evidence="1">
    <location>
        <begin position="39"/>
        <end position="89"/>
    </location>
</feature>
<keyword evidence="3" id="KW-1185">Reference proteome</keyword>
<evidence type="ECO:0000313" key="2">
    <source>
        <dbReference type="EMBL" id="KAK3107619.1"/>
    </source>
</evidence>
<name>A0AA88YLC6_PINIB</name>
<accession>A0AA88YLC6</accession>
<gene>
    <name evidence="2" type="ORF">FSP39_018455</name>
</gene>
<organism evidence="2 3">
    <name type="scientific">Pinctada imbricata</name>
    <name type="common">Atlantic pearl-oyster</name>
    <name type="synonym">Pinctada martensii</name>
    <dbReference type="NCBI Taxonomy" id="66713"/>
    <lineage>
        <taxon>Eukaryota</taxon>
        <taxon>Metazoa</taxon>
        <taxon>Spiralia</taxon>
        <taxon>Lophotrochozoa</taxon>
        <taxon>Mollusca</taxon>
        <taxon>Bivalvia</taxon>
        <taxon>Autobranchia</taxon>
        <taxon>Pteriomorphia</taxon>
        <taxon>Pterioida</taxon>
        <taxon>Pterioidea</taxon>
        <taxon>Pteriidae</taxon>
        <taxon>Pinctada</taxon>
    </lineage>
</organism>
<dbReference type="Pfam" id="PF19259">
    <property type="entry name" value="Ty3_capsid"/>
    <property type="match status" value="1"/>
</dbReference>
<evidence type="ECO:0000313" key="3">
    <source>
        <dbReference type="Proteomes" id="UP001186944"/>
    </source>
</evidence>
<proteinExistence type="predicted"/>
<evidence type="ECO:0000259" key="1">
    <source>
        <dbReference type="Pfam" id="PF19259"/>
    </source>
</evidence>
<dbReference type="InterPro" id="IPR045358">
    <property type="entry name" value="Ty3_capsid"/>
</dbReference>